<comment type="caution">
    <text evidence="1">The sequence shown here is derived from an EMBL/GenBank/DDBJ whole genome shotgun (WGS) entry which is preliminary data.</text>
</comment>
<accession>A0A1R3L1J3</accession>
<sequence>RSRCRLDPERRQLGIVHFWLVLHAGRHAVYRLRHLYGLFTLRRHQAGPGAVQTRIQSAELVGDVVCRRHRHRFDVLLGGGTGHAVYAAAGRGRSDPGSGASGDGVDAVSLRSDRLVDVCADGHRARLLQLPL</sequence>
<feature type="non-terminal residue" evidence="1">
    <location>
        <position position="1"/>
    </location>
</feature>
<keyword evidence="2" id="KW-1185">Reference proteome</keyword>
<protein>
    <submittedName>
        <fullName evidence="1">Dihydrolipoamide dehydrogenase</fullName>
    </submittedName>
</protein>
<dbReference type="AlphaFoldDB" id="A0A1R3L1J3"/>
<evidence type="ECO:0000313" key="2">
    <source>
        <dbReference type="Proteomes" id="UP000187203"/>
    </source>
</evidence>
<organism evidence="1 2">
    <name type="scientific">Corchorus olitorius</name>
    <dbReference type="NCBI Taxonomy" id="93759"/>
    <lineage>
        <taxon>Eukaryota</taxon>
        <taxon>Viridiplantae</taxon>
        <taxon>Streptophyta</taxon>
        <taxon>Embryophyta</taxon>
        <taxon>Tracheophyta</taxon>
        <taxon>Spermatophyta</taxon>
        <taxon>Magnoliopsida</taxon>
        <taxon>eudicotyledons</taxon>
        <taxon>Gunneridae</taxon>
        <taxon>Pentapetalae</taxon>
        <taxon>rosids</taxon>
        <taxon>malvids</taxon>
        <taxon>Malvales</taxon>
        <taxon>Malvaceae</taxon>
        <taxon>Grewioideae</taxon>
        <taxon>Apeibeae</taxon>
        <taxon>Corchorus</taxon>
    </lineage>
</organism>
<evidence type="ECO:0000313" key="1">
    <source>
        <dbReference type="EMBL" id="OMP13159.1"/>
    </source>
</evidence>
<gene>
    <name evidence="1" type="ORF">COLO4_02175</name>
</gene>
<dbReference type="EMBL" id="AWUE01005002">
    <property type="protein sequence ID" value="OMP13159.1"/>
    <property type="molecule type" value="Genomic_DNA"/>
</dbReference>
<proteinExistence type="predicted"/>
<name>A0A1R3L1J3_9ROSI</name>
<reference evidence="2" key="1">
    <citation type="submission" date="2013-09" db="EMBL/GenBank/DDBJ databases">
        <title>Corchorus olitorius genome sequencing.</title>
        <authorList>
            <person name="Alam M."/>
            <person name="Haque M.S."/>
            <person name="Islam M.S."/>
            <person name="Emdad E.M."/>
            <person name="Islam M.M."/>
            <person name="Ahmed B."/>
            <person name="Halim A."/>
            <person name="Hossen Q.M.M."/>
            <person name="Hossain M.Z."/>
            <person name="Ahmed R."/>
            <person name="Khan M.M."/>
            <person name="Islam R."/>
            <person name="Rashid M.M."/>
            <person name="Khan S.A."/>
            <person name="Rahman M.S."/>
            <person name="Alam M."/>
            <person name="Yahiya A.S."/>
            <person name="Khan M.S."/>
            <person name="Azam M.S."/>
            <person name="Haque T."/>
            <person name="Lashkar M.Z.H."/>
            <person name="Akhand A.I."/>
            <person name="Morshed G."/>
            <person name="Roy S."/>
            <person name="Uddin K.S."/>
            <person name="Rabeya T."/>
            <person name="Hossain A.S."/>
            <person name="Chowdhury A."/>
            <person name="Snigdha A.R."/>
            <person name="Mortoza M.S."/>
            <person name="Matin S.A."/>
            <person name="Hoque S.M.E."/>
            <person name="Islam M.K."/>
            <person name="Roy D.K."/>
            <person name="Haider R."/>
            <person name="Moosa M.M."/>
            <person name="Elias S.M."/>
            <person name="Hasan A.M."/>
            <person name="Jahan S."/>
            <person name="Shafiuddin M."/>
            <person name="Mahmood N."/>
            <person name="Shommy N.S."/>
        </authorList>
    </citation>
    <scope>NUCLEOTIDE SEQUENCE [LARGE SCALE GENOMIC DNA]</scope>
    <source>
        <strain evidence="2">cv. O-4</strain>
    </source>
</reference>
<dbReference type="Proteomes" id="UP000187203">
    <property type="component" value="Unassembled WGS sequence"/>
</dbReference>